<dbReference type="Pfam" id="PF00303">
    <property type="entry name" value="Thymidylat_synt"/>
    <property type="match status" value="1"/>
</dbReference>
<evidence type="ECO:0000313" key="5">
    <source>
        <dbReference type="EMBL" id="PIS17252.1"/>
    </source>
</evidence>
<sequence>MYETKIIEAKTLGEAWEKSCVLMMREGHDRYVQAPEYQIETKDLPLFIKISEPFSEPRLSDKTNTTRELADEYAKKFLHGSGKEKENSFDYTYYSRLRCYPDCKVRAWLPSITESDEELAEAIKKISPDGKCVVQRIDQVEKAIGILKKDPTRRTVVMHTWVPFRDLMKFGPKREDTSSPCVLLFYPQLVDGKLHMFVVMKTNDLYNAWPENAYAFTALQKYMADELGVETGTYTHFSVSMQIYKDMYEEVKKKFGL</sequence>
<proteinExistence type="predicted"/>
<dbReference type="GO" id="GO:0006235">
    <property type="term" value="P:dTTP biosynthetic process"/>
    <property type="evidence" value="ECO:0007669"/>
    <property type="project" value="InterPro"/>
</dbReference>
<dbReference type="PANTHER" id="PTHR11548:SF1">
    <property type="entry name" value="THYMIDYLATE SYNTHASE 1"/>
    <property type="match status" value="1"/>
</dbReference>
<dbReference type="Proteomes" id="UP000229675">
    <property type="component" value="Unassembled WGS sequence"/>
</dbReference>
<dbReference type="InterPro" id="IPR014620">
    <property type="entry name" value="Thymidylate_synthase_arc"/>
</dbReference>
<dbReference type="AlphaFoldDB" id="A0A2H0WX74"/>
<reference evidence="6" key="1">
    <citation type="submission" date="2017-09" db="EMBL/GenBank/DDBJ databases">
        <title>Depth-based differentiation of microbial function through sediment-hosted aquifers and enrichment of novel symbionts in the deep terrestrial subsurface.</title>
        <authorList>
            <person name="Probst A.J."/>
            <person name="Ladd B."/>
            <person name="Jarett J.K."/>
            <person name="Geller-Mcgrath D.E."/>
            <person name="Sieber C.M.K."/>
            <person name="Emerson J.B."/>
            <person name="Anantharaman K."/>
            <person name="Thomas B.C."/>
            <person name="Malmstrom R."/>
            <person name="Stieglmeier M."/>
            <person name="Klingl A."/>
            <person name="Woyke T."/>
            <person name="Ryan C.M."/>
            <person name="Banfield J.F."/>
        </authorList>
    </citation>
    <scope>NUCLEOTIDE SEQUENCE [LARGE SCALE GENOMIC DNA]</scope>
</reference>
<dbReference type="InterPro" id="IPR023451">
    <property type="entry name" value="Thymidate_synth/dCMP_Mease_dom"/>
</dbReference>
<protein>
    <recommendedName>
        <fullName evidence="4">Thymidylate synthase/dCMP hydroxymethylase domain-containing protein</fullName>
    </recommendedName>
</protein>
<dbReference type="GO" id="GO:0032259">
    <property type="term" value="P:methylation"/>
    <property type="evidence" value="ECO:0007669"/>
    <property type="project" value="UniProtKB-KW"/>
</dbReference>
<feature type="domain" description="Thymidylate synthase/dCMP hydroxymethylase" evidence="4">
    <location>
        <begin position="133"/>
        <end position="254"/>
    </location>
</feature>
<dbReference type="PANTHER" id="PTHR11548">
    <property type="entry name" value="THYMIDYLATE SYNTHASE 1"/>
    <property type="match status" value="1"/>
</dbReference>
<organism evidence="5 6">
    <name type="scientific">Candidatus Nealsonbacteria bacterium CG09_land_8_20_14_0_10_42_14</name>
    <dbReference type="NCBI Taxonomy" id="1974707"/>
    <lineage>
        <taxon>Bacteria</taxon>
        <taxon>Candidatus Nealsoniibacteriota</taxon>
    </lineage>
</organism>
<dbReference type="InterPro" id="IPR036926">
    <property type="entry name" value="Thymidate_synth/dCMP_Mease_sf"/>
</dbReference>
<accession>A0A2H0WX74</accession>
<dbReference type="PIRSF" id="PIRSF036752">
    <property type="entry name" value="TSase_MJ051"/>
    <property type="match status" value="1"/>
</dbReference>
<evidence type="ECO:0000256" key="2">
    <source>
        <dbReference type="ARBA" id="ARBA00022603"/>
    </source>
</evidence>
<dbReference type="GO" id="GO:0005829">
    <property type="term" value="C:cytosol"/>
    <property type="evidence" value="ECO:0007669"/>
    <property type="project" value="TreeGrafter"/>
</dbReference>
<dbReference type="EMBL" id="PEZD01000036">
    <property type="protein sequence ID" value="PIS17252.1"/>
    <property type="molecule type" value="Genomic_DNA"/>
</dbReference>
<evidence type="ECO:0000259" key="4">
    <source>
        <dbReference type="Pfam" id="PF00303"/>
    </source>
</evidence>
<evidence type="ECO:0000313" key="6">
    <source>
        <dbReference type="Proteomes" id="UP000229675"/>
    </source>
</evidence>
<dbReference type="Gene3D" id="3.30.572.10">
    <property type="entry name" value="Thymidylate synthase/dCMP hydroxymethylase domain"/>
    <property type="match status" value="1"/>
</dbReference>
<gene>
    <name evidence="5" type="ORF">COT59_01625</name>
</gene>
<evidence type="ECO:0000256" key="3">
    <source>
        <dbReference type="ARBA" id="ARBA00022679"/>
    </source>
</evidence>
<dbReference type="GO" id="GO:0006231">
    <property type="term" value="P:dTMP biosynthetic process"/>
    <property type="evidence" value="ECO:0007669"/>
    <property type="project" value="TreeGrafter"/>
</dbReference>
<name>A0A2H0WX74_9BACT</name>
<comment type="caution">
    <text evidence="5">The sequence shown here is derived from an EMBL/GenBank/DDBJ whole genome shotgun (WGS) entry which is preliminary data.</text>
</comment>
<keyword evidence="3" id="KW-0808">Transferase</keyword>
<dbReference type="InterPro" id="IPR045097">
    <property type="entry name" value="Thymidate_synth/dCMP_Mease"/>
</dbReference>
<dbReference type="SUPFAM" id="SSF55831">
    <property type="entry name" value="Thymidylate synthase/dCMP hydroxymethylase"/>
    <property type="match status" value="1"/>
</dbReference>
<keyword evidence="1" id="KW-0963">Cytoplasm</keyword>
<evidence type="ECO:0000256" key="1">
    <source>
        <dbReference type="ARBA" id="ARBA00022490"/>
    </source>
</evidence>
<dbReference type="GO" id="GO:0004799">
    <property type="term" value="F:thymidylate synthase activity"/>
    <property type="evidence" value="ECO:0007669"/>
    <property type="project" value="InterPro"/>
</dbReference>
<keyword evidence="2" id="KW-0489">Methyltransferase</keyword>